<sequence>MAKASLLSIPVEIRISIFEYAGVPVAADDWPTHYYLNPDYDDGKTFNSLISTCRAFADELFHVHIPSNGLIDTVAIHVARSKNASDCWLSLYLTSVMSPDDHKFYIRDLEDPNFRTLIQRAAQIEAVHVDIEVPQLAALGRGESEGLTVIWSKVCDAAAIIASLRSVKRIYCQFNHKPATKLDVHRFFSRPVTATHSRLSSLASLVLGKIADPFFINKSVSTARMMPLRPGFEFHSRDFFWTSNGIGYGWGLEDEDSSHKGEFGLKNLRISKTAEKGICRPQSLSKRVLKSLPSGADYDTLTENEVLELRHEMRTLSIAVDAVIDTCRGRAGNMLRLHRFATWDCAEANGMSVAAQQNLLRGAGPQDRTISNRETLMEIMKPEECATSSYPVDTWYDKYPQGIEPLDLLAKRHRECFEEDPKFEVQNIAHLKD</sequence>
<name>A0ABR1W263_9PEZI</name>
<dbReference type="Proteomes" id="UP001446871">
    <property type="component" value="Unassembled WGS sequence"/>
</dbReference>
<evidence type="ECO:0000313" key="2">
    <source>
        <dbReference type="Proteomes" id="UP001446871"/>
    </source>
</evidence>
<protein>
    <submittedName>
        <fullName evidence="1">Uncharacterized protein</fullName>
    </submittedName>
</protein>
<accession>A0ABR1W263</accession>
<organism evidence="1 2">
    <name type="scientific">Apiospora saccharicola</name>
    <dbReference type="NCBI Taxonomy" id="335842"/>
    <lineage>
        <taxon>Eukaryota</taxon>
        <taxon>Fungi</taxon>
        <taxon>Dikarya</taxon>
        <taxon>Ascomycota</taxon>
        <taxon>Pezizomycotina</taxon>
        <taxon>Sordariomycetes</taxon>
        <taxon>Xylariomycetidae</taxon>
        <taxon>Amphisphaeriales</taxon>
        <taxon>Apiosporaceae</taxon>
        <taxon>Apiospora</taxon>
    </lineage>
</organism>
<dbReference type="EMBL" id="JAQQWM010000002">
    <property type="protein sequence ID" value="KAK8077167.1"/>
    <property type="molecule type" value="Genomic_DNA"/>
</dbReference>
<reference evidence="1 2" key="1">
    <citation type="submission" date="2023-01" db="EMBL/GenBank/DDBJ databases">
        <title>Analysis of 21 Apiospora genomes using comparative genomics revels a genus with tremendous synthesis potential of carbohydrate active enzymes and secondary metabolites.</title>
        <authorList>
            <person name="Sorensen T."/>
        </authorList>
    </citation>
    <scope>NUCLEOTIDE SEQUENCE [LARGE SCALE GENOMIC DNA]</scope>
    <source>
        <strain evidence="1 2">CBS 83171</strain>
    </source>
</reference>
<evidence type="ECO:0000313" key="1">
    <source>
        <dbReference type="EMBL" id="KAK8077167.1"/>
    </source>
</evidence>
<gene>
    <name evidence="1" type="ORF">PG996_003337</name>
</gene>
<comment type="caution">
    <text evidence="1">The sequence shown here is derived from an EMBL/GenBank/DDBJ whole genome shotgun (WGS) entry which is preliminary data.</text>
</comment>
<keyword evidence="2" id="KW-1185">Reference proteome</keyword>
<proteinExistence type="predicted"/>